<dbReference type="SUPFAM" id="SSF46911">
    <property type="entry name" value="Ribosomal protein S18"/>
    <property type="match status" value="1"/>
</dbReference>
<keyword evidence="1 3" id="KW-0689">Ribosomal protein</keyword>
<evidence type="ECO:0000256" key="1">
    <source>
        <dbReference type="ARBA" id="ARBA00022980"/>
    </source>
</evidence>
<dbReference type="InterPro" id="IPR036870">
    <property type="entry name" value="Ribosomal_bS18_sf"/>
</dbReference>
<dbReference type="InterPro" id="IPR001648">
    <property type="entry name" value="Ribosomal_bS18"/>
</dbReference>
<dbReference type="NCBIfam" id="TIGR00165">
    <property type="entry name" value="S18"/>
    <property type="match status" value="1"/>
</dbReference>
<comment type="caution">
    <text evidence="4">The sequence shown here is derived from an EMBL/GenBank/DDBJ whole genome shotgun (WGS) entry which is preliminary data.</text>
</comment>
<dbReference type="EMBL" id="CASHTH010000782">
    <property type="protein sequence ID" value="CAI8007533.1"/>
    <property type="molecule type" value="Genomic_DNA"/>
</dbReference>
<sequence>MEARRKTGVCSKHQRALSRAIKRARILALIPFSPDHRMPGGGYAA</sequence>
<name>A0AA35RB50_GEOBA</name>
<dbReference type="Proteomes" id="UP001174909">
    <property type="component" value="Unassembled WGS sequence"/>
</dbReference>
<dbReference type="GO" id="GO:0003735">
    <property type="term" value="F:structural constituent of ribosome"/>
    <property type="evidence" value="ECO:0007669"/>
    <property type="project" value="InterPro"/>
</dbReference>
<comment type="similarity">
    <text evidence="3">Belongs to the bacterial ribosomal protein bS18 family.</text>
</comment>
<keyword evidence="2 3" id="KW-0687">Ribonucleoprotein</keyword>
<dbReference type="Gene3D" id="4.10.640.10">
    <property type="entry name" value="Ribosomal protein S18"/>
    <property type="match status" value="1"/>
</dbReference>
<reference evidence="4" key="1">
    <citation type="submission" date="2023-03" db="EMBL/GenBank/DDBJ databases">
        <authorList>
            <person name="Steffen K."/>
            <person name="Cardenas P."/>
        </authorList>
    </citation>
    <scope>NUCLEOTIDE SEQUENCE</scope>
</reference>
<dbReference type="GO" id="GO:0006412">
    <property type="term" value="P:translation"/>
    <property type="evidence" value="ECO:0007669"/>
    <property type="project" value="InterPro"/>
</dbReference>
<dbReference type="AlphaFoldDB" id="A0AA35RB50"/>
<gene>
    <name evidence="4" type="ORF">GBAR_LOCUS5255</name>
</gene>
<evidence type="ECO:0000313" key="4">
    <source>
        <dbReference type="EMBL" id="CAI8007533.1"/>
    </source>
</evidence>
<keyword evidence="5" id="KW-1185">Reference proteome</keyword>
<dbReference type="GO" id="GO:0005840">
    <property type="term" value="C:ribosome"/>
    <property type="evidence" value="ECO:0007669"/>
    <property type="project" value="UniProtKB-KW"/>
</dbReference>
<proteinExistence type="inferred from homology"/>
<dbReference type="PRINTS" id="PR00974">
    <property type="entry name" value="RIBOSOMALS18"/>
</dbReference>
<evidence type="ECO:0000313" key="5">
    <source>
        <dbReference type="Proteomes" id="UP001174909"/>
    </source>
</evidence>
<protein>
    <submittedName>
        <fullName evidence="4">30S ribosomal protein S18</fullName>
    </submittedName>
</protein>
<evidence type="ECO:0000256" key="2">
    <source>
        <dbReference type="ARBA" id="ARBA00023274"/>
    </source>
</evidence>
<accession>A0AA35RB50</accession>
<dbReference type="Pfam" id="PF01084">
    <property type="entry name" value="Ribosomal_S18"/>
    <property type="match status" value="1"/>
</dbReference>
<dbReference type="GO" id="GO:1990904">
    <property type="term" value="C:ribonucleoprotein complex"/>
    <property type="evidence" value="ECO:0007669"/>
    <property type="project" value="UniProtKB-KW"/>
</dbReference>
<evidence type="ECO:0000256" key="3">
    <source>
        <dbReference type="RuleBase" id="RU003910"/>
    </source>
</evidence>
<organism evidence="4 5">
    <name type="scientific">Geodia barretti</name>
    <name type="common">Barrett's horny sponge</name>
    <dbReference type="NCBI Taxonomy" id="519541"/>
    <lineage>
        <taxon>Eukaryota</taxon>
        <taxon>Metazoa</taxon>
        <taxon>Porifera</taxon>
        <taxon>Demospongiae</taxon>
        <taxon>Heteroscleromorpha</taxon>
        <taxon>Tetractinellida</taxon>
        <taxon>Astrophorina</taxon>
        <taxon>Geodiidae</taxon>
        <taxon>Geodia</taxon>
    </lineage>
</organism>